<evidence type="ECO:0000259" key="7">
    <source>
        <dbReference type="Pfam" id="PF00892"/>
    </source>
</evidence>
<sequence>MKKLLEKLNQLSVSLSEGQLKFIALFKTLTKDFMGKSEDWATTIAQTFTAGQSYISLGLLVTGIVAIGFAPIFISWSNNEISPAATTFNRLWISSAFFGTWNLVSLIRRHKLSLDPSLINNLYTLPTWGLFFLVGIIFAARQLFWAKSLTHTSVASSVAIIYALLPPLTAMGGWIFFRHRVKQQFVVGTIISITGAIAISFQDFSVSTNELQGDFFSLISAILLPFYLLLMEKLLTQFETKTLVFWYCTIGALTTLPILLVTENTLFPLSWQGWFSVISLALICQVIGQGLIAYSLNSLPSSIVAVTMLLDPVISMVFAWLVLGEQVGFIKGIACLIVLIGIYLAMIGQYAPLNESPLT</sequence>
<evidence type="ECO:0000256" key="1">
    <source>
        <dbReference type="ARBA" id="ARBA00004141"/>
    </source>
</evidence>
<organism evidence="8 9">
    <name type="scientific">Cylindrospermopsis raciborskii CENA303</name>
    <dbReference type="NCBI Taxonomy" id="1170769"/>
    <lineage>
        <taxon>Bacteria</taxon>
        <taxon>Bacillati</taxon>
        <taxon>Cyanobacteriota</taxon>
        <taxon>Cyanophyceae</taxon>
        <taxon>Nostocales</taxon>
        <taxon>Aphanizomenonaceae</taxon>
        <taxon>Cylindrospermopsis</taxon>
    </lineage>
</organism>
<feature type="transmembrane region" description="Helical" evidence="6">
    <location>
        <begin position="159"/>
        <end position="177"/>
    </location>
</feature>
<dbReference type="InterPro" id="IPR037185">
    <property type="entry name" value="EmrE-like"/>
</dbReference>
<keyword evidence="4 6" id="KW-1133">Transmembrane helix</keyword>
<evidence type="ECO:0000256" key="2">
    <source>
        <dbReference type="ARBA" id="ARBA00007362"/>
    </source>
</evidence>
<feature type="transmembrane region" description="Helical" evidence="6">
    <location>
        <begin position="184"/>
        <end position="201"/>
    </location>
</feature>
<evidence type="ECO:0000313" key="9">
    <source>
        <dbReference type="Proteomes" id="UP000192997"/>
    </source>
</evidence>
<comment type="caution">
    <text evidence="8">The sequence shown here is derived from an EMBL/GenBank/DDBJ whole genome shotgun (WGS) entry which is preliminary data.</text>
</comment>
<evidence type="ECO:0000313" key="8">
    <source>
        <dbReference type="EMBL" id="OSO94595.1"/>
    </source>
</evidence>
<feature type="transmembrane region" description="Helical" evidence="6">
    <location>
        <begin position="213"/>
        <end position="231"/>
    </location>
</feature>
<dbReference type="Proteomes" id="UP000192997">
    <property type="component" value="Unassembled WGS sequence"/>
</dbReference>
<feature type="transmembrane region" description="Helical" evidence="6">
    <location>
        <begin position="54"/>
        <end position="76"/>
    </location>
</feature>
<dbReference type="PANTHER" id="PTHR32322:SF2">
    <property type="entry name" value="EAMA DOMAIN-CONTAINING PROTEIN"/>
    <property type="match status" value="1"/>
</dbReference>
<dbReference type="EMBL" id="NBYN01000009">
    <property type="protein sequence ID" value="OSO94595.1"/>
    <property type="molecule type" value="Genomic_DNA"/>
</dbReference>
<dbReference type="PANTHER" id="PTHR32322">
    <property type="entry name" value="INNER MEMBRANE TRANSPORTER"/>
    <property type="match status" value="1"/>
</dbReference>
<dbReference type="GO" id="GO:0016020">
    <property type="term" value="C:membrane"/>
    <property type="evidence" value="ECO:0007669"/>
    <property type="project" value="UniProtKB-SubCell"/>
</dbReference>
<dbReference type="SUPFAM" id="SSF103481">
    <property type="entry name" value="Multidrug resistance efflux transporter EmrE"/>
    <property type="match status" value="2"/>
</dbReference>
<dbReference type="Pfam" id="PF00892">
    <property type="entry name" value="EamA"/>
    <property type="match status" value="2"/>
</dbReference>
<name>A0A1X4GBL5_9CYAN</name>
<accession>A0A1X4GBL5</accession>
<evidence type="ECO:0000256" key="5">
    <source>
        <dbReference type="ARBA" id="ARBA00023136"/>
    </source>
</evidence>
<feature type="transmembrane region" description="Helical" evidence="6">
    <location>
        <begin position="303"/>
        <end position="323"/>
    </location>
</feature>
<dbReference type="InterPro" id="IPR000620">
    <property type="entry name" value="EamA_dom"/>
</dbReference>
<keyword evidence="3 6" id="KW-0812">Transmembrane</keyword>
<comment type="subcellular location">
    <subcellularLocation>
        <location evidence="1">Membrane</location>
        <topology evidence="1">Multi-pass membrane protein</topology>
    </subcellularLocation>
</comment>
<dbReference type="AlphaFoldDB" id="A0A1X4GBL5"/>
<proteinExistence type="inferred from homology"/>
<reference evidence="9" key="1">
    <citation type="submission" date="2017-04" db="EMBL/GenBank/DDBJ databases">
        <authorList>
            <person name="Abreu V.A."/>
            <person name="Popin R.V."/>
            <person name="Rigonato J."/>
            <person name="Andreote A.P."/>
            <person name="Schaker P.C."/>
            <person name="Hoff-Risseti C."/>
            <person name="Alvarenga D.O."/>
            <person name="Varani A.M."/>
            <person name="Fiore M.F."/>
        </authorList>
    </citation>
    <scope>NUCLEOTIDE SEQUENCE [LARGE SCALE GENOMIC DNA]</scope>
    <source>
        <strain evidence="9">CENA303</strain>
    </source>
</reference>
<feature type="transmembrane region" description="Helical" evidence="6">
    <location>
        <begin position="119"/>
        <end position="139"/>
    </location>
</feature>
<feature type="transmembrane region" description="Helical" evidence="6">
    <location>
        <begin position="274"/>
        <end position="296"/>
    </location>
</feature>
<feature type="domain" description="EamA" evidence="7">
    <location>
        <begin position="213"/>
        <end position="346"/>
    </location>
</feature>
<feature type="transmembrane region" description="Helical" evidence="6">
    <location>
        <begin position="88"/>
        <end position="107"/>
    </location>
</feature>
<protein>
    <submittedName>
        <fullName evidence="8">EamA family transporter</fullName>
    </submittedName>
</protein>
<dbReference type="InterPro" id="IPR050638">
    <property type="entry name" value="AA-Vitamin_Transporters"/>
</dbReference>
<comment type="similarity">
    <text evidence="2">Belongs to the EamA transporter family.</text>
</comment>
<evidence type="ECO:0000256" key="4">
    <source>
        <dbReference type="ARBA" id="ARBA00022989"/>
    </source>
</evidence>
<feature type="domain" description="EamA" evidence="7">
    <location>
        <begin position="59"/>
        <end position="200"/>
    </location>
</feature>
<evidence type="ECO:0000256" key="3">
    <source>
        <dbReference type="ARBA" id="ARBA00022692"/>
    </source>
</evidence>
<feature type="transmembrane region" description="Helical" evidence="6">
    <location>
        <begin position="329"/>
        <end position="351"/>
    </location>
</feature>
<evidence type="ECO:0000256" key="6">
    <source>
        <dbReference type="SAM" id="Phobius"/>
    </source>
</evidence>
<feature type="transmembrane region" description="Helical" evidence="6">
    <location>
        <begin position="243"/>
        <end position="262"/>
    </location>
</feature>
<dbReference type="RefSeq" id="WP_085726975.1">
    <property type="nucleotide sequence ID" value="NZ_NBYN01000009.1"/>
</dbReference>
<gene>
    <name evidence="8" type="ORF">B7O87_02095</name>
</gene>
<keyword evidence="5 6" id="KW-0472">Membrane</keyword>